<dbReference type="InterPro" id="IPR051911">
    <property type="entry name" value="SDR_oxidoreductase"/>
</dbReference>
<dbReference type="SUPFAM" id="SSF51735">
    <property type="entry name" value="NAD(P)-binding Rossmann-fold domains"/>
    <property type="match status" value="1"/>
</dbReference>
<dbReference type="Proteomes" id="UP000612282">
    <property type="component" value="Unassembled WGS sequence"/>
</dbReference>
<reference evidence="2 3" key="1">
    <citation type="submission" date="2021-01" db="EMBL/GenBank/DDBJ databases">
        <title>Whole genome shotgun sequence of Actinoplanes couchii NBRC 106145.</title>
        <authorList>
            <person name="Komaki H."/>
            <person name="Tamura T."/>
        </authorList>
    </citation>
    <scope>NUCLEOTIDE SEQUENCE [LARGE SCALE GENOMIC DNA]</scope>
    <source>
        <strain evidence="2 3">NBRC 106145</strain>
    </source>
</reference>
<dbReference type="Gene3D" id="3.40.50.720">
    <property type="entry name" value="NAD(P)-binding Rossmann-like Domain"/>
    <property type="match status" value="1"/>
</dbReference>
<dbReference type="CDD" id="cd05374">
    <property type="entry name" value="17beta-HSD-like_SDR_c"/>
    <property type="match status" value="1"/>
</dbReference>
<evidence type="ECO:0000313" key="2">
    <source>
        <dbReference type="EMBL" id="GID60254.1"/>
    </source>
</evidence>
<feature type="domain" description="Ketoreductase" evidence="1">
    <location>
        <begin position="3"/>
        <end position="193"/>
    </location>
</feature>
<evidence type="ECO:0000259" key="1">
    <source>
        <dbReference type="SMART" id="SM00822"/>
    </source>
</evidence>
<dbReference type="Pfam" id="PF00106">
    <property type="entry name" value="adh_short"/>
    <property type="match status" value="1"/>
</dbReference>
<gene>
    <name evidence="2" type="ORF">Aco03nite_086580</name>
</gene>
<dbReference type="InterPro" id="IPR036291">
    <property type="entry name" value="NAD(P)-bd_dom_sf"/>
</dbReference>
<protein>
    <submittedName>
        <fullName evidence="2">Short-chain dehydrogenase/reductase</fullName>
    </submittedName>
</protein>
<sequence>MGSIVLVTGASSGFGAMITRSLAGSGHVVYAGMRNTADRNARAAADLGAYAAEHGVQAHPIELDVADQSSVDAAVAQIVDAHGRIDVVVHNAGHMTLGPVEAFSVEQIAAVYDTNVLSTQRVNRAVLPHMRRQRDGLLVWIGSTSARGGTPPWLGPYFAAKAAEDALAVSIAAEVSRFGIESTIVVPGSFTTGTNHYAHAGHPDDETTAKQYDDLYAAAIDDLLAKQAALSPADADPGEVARQVATLVGLPKGQRPFRVYIDPAQDGAEEVFRIGDRIHRDFYRTVGYEDLLHPAP</sequence>
<dbReference type="RefSeq" id="WP_239145909.1">
    <property type="nucleotide sequence ID" value="NZ_BAAAQE010000105.1"/>
</dbReference>
<dbReference type="InterPro" id="IPR057326">
    <property type="entry name" value="KR_dom"/>
</dbReference>
<comment type="caution">
    <text evidence="2">The sequence shown here is derived from an EMBL/GenBank/DDBJ whole genome shotgun (WGS) entry which is preliminary data.</text>
</comment>
<dbReference type="EMBL" id="BOMG01000105">
    <property type="protein sequence ID" value="GID60254.1"/>
    <property type="molecule type" value="Genomic_DNA"/>
</dbReference>
<accession>A0ABQ3XP02</accession>
<name>A0ABQ3XP02_9ACTN</name>
<dbReference type="PANTHER" id="PTHR43976:SF9">
    <property type="entry name" value="OXIDOREDUCTASE"/>
    <property type="match status" value="1"/>
</dbReference>
<proteinExistence type="predicted"/>
<dbReference type="SMART" id="SM00822">
    <property type="entry name" value="PKS_KR"/>
    <property type="match status" value="1"/>
</dbReference>
<organism evidence="2 3">
    <name type="scientific">Actinoplanes couchii</name>
    <dbReference type="NCBI Taxonomy" id="403638"/>
    <lineage>
        <taxon>Bacteria</taxon>
        <taxon>Bacillati</taxon>
        <taxon>Actinomycetota</taxon>
        <taxon>Actinomycetes</taxon>
        <taxon>Micromonosporales</taxon>
        <taxon>Micromonosporaceae</taxon>
        <taxon>Actinoplanes</taxon>
    </lineage>
</organism>
<dbReference type="PANTHER" id="PTHR43976">
    <property type="entry name" value="SHORT CHAIN DEHYDROGENASE"/>
    <property type="match status" value="1"/>
</dbReference>
<evidence type="ECO:0000313" key="3">
    <source>
        <dbReference type="Proteomes" id="UP000612282"/>
    </source>
</evidence>
<keyword evidence="3" id="KW-1185">Reference proteome</keyword>
<dbReference type="InterPro" id="IPR002347">
    <property type="entry name" value="SDR_fam"/>
</dbReference>
<dbReference type="PRINTS" id="PR00081">
    <property type="entry name" value="GDHRDH"/>
</dbReference>